<sequence>MKDRFRSFFSKIILSSSHRAHSLLSRLILLIFIISFSAFVLDCSKPKPKSNPEIERLKPKKKADDRDQDPDISKREYFDEDADGKPIERKPDLPSSSPNLRSYASSGPGCKKGNCKTGEGVYVYDTRDVYSGRFVGELREGWGTLAYSDGDRYEGNWAQDRKSGAGRYVFRDGSSFNGTFTGEGNGNGTYVKAGRSHKCRLENRKILCK</sequence>
<dbReference type="SUPFAM" id="SSF82185">
    <property type="entry name" value="Histone H3 K4-specific methyltransferase SET7/9 N-terminal domain"/>
    <property type="match status" value="1"/>
</dbReference>
<dbReference type="Gene3D" id="2.20.110.10">
    <property type="entry name" value="Histone H3 K4-specific methyltransferase SET7/9 N-terminal domain"/>
    <property type="match status" value="1"/>
</dbReference>
<evidence type="ECO:0000313" key="4">
    <source>
        <dbReference type="EMBL" id="MFB5735725.1"/>
    </source>
</evidence>
<evidence type="ECO:0008006" key="6">
    <source>
        <dbReference type="Google" id="ProtNLM"/>
    </source>
</evidence>
<reference evidence="4 5" key="1">
    <citation type="submission" date="2024-09" db="EMBL/GenBank/DDBJ databases">
        <title>Taxonomic and Genotyping Characterization of Leptospira Strains isolated from Multiple Sources in Colombia highlights the importance of intermediate species.</title>
        <authorList>
            <person name="Torres Higuera L."/>
            <person name="Rojas Tapias D."/>
            <person name="Jimenez Velasquez S."/>
            <person name="Renjifo Ibanez C."/>
        </authorList>
    </citation>
    <scope>NUCLEOTIDE SEQUENCE [LARGE SCALE GENOMIC DNA]</scope>
    <source>
        <strain evidence="4 5">Lep080</strain>
    </source>
</reference>
<dbReference type="PANTHER" id="PTHR23084">
    <property type="entry name" value="PHOSPHATIDYLINOSITOL-4-PHOSPHATE 5-KINASE RELATED"/>
    <property type="match status" value="1"/>
</dbReference>
<evidence type="ECO:0000256" key="3">
    <source>
        <dbReference type="SAM" id="Phobius"/>
    </source>
</evidence>
<evidence type="ECO:0000256" key="2">
    <source>
        <dbReference type="SAM" id="MobiDB-lite"/>
    </source>
</evidence>
<evidence type="ECO:0000313" key="5">
    <source>
        <dbReference type="Proteomes" id="UP001580391"/>
    </source>
</evidence>
<feature type="compositionally biased region" description="Polar residues" evidence="2">
    <location>
        <begin position="94"/>
        <end position="105"/>
    </location>
</feature>
<dbReference type="Pfam" id="PF02493">
    <property type="entry name" value="MORN"/>
    <property type="match status" value="2"/>
</dbReference>
<name>A0ABV5BK85_9LEPT</name>
<keyword evidence="5" id="KW-1185">Reference proteome</keyword>
<feature type="compositionally biased region" description="Basic and acidic residues" evidence="2">
    <location>
        <begin position="50"/>
        <end position="92"/>
    </location>
</feature>
<protein>
    <recommendedName>
        <fullName evidence="6">MORN repeat protein</fullName>
    </recommendedName>
</protein>
<evidence type="ECO:0000256" key="1">
    <source>
        <dbReference type="ARBA" id="ARBA00022737"/>
    </source>
</evidence>
<keyword evidence="1" id="KW-0677">Repeat</keyword>
<dbReference type="Proteomes" id="UP001580391">
    <property type="component" value="Unassembled WGS sequence"/>
</dbReference>
<gene>
    <name evidence="4" type="ORF">ACE5IX_04360</name>
</gene>
<keyword evidence="3" id="KW-1133">Transmembrane helix</keyword>
<organism evidence="4 5">
    <name type="scientific">Leptospira wolffii</name>
    <dbReference type="NCBI Taxonomy" id="409998"/>
    <lineage>
        <taxon>Bacteria</taxon>
        <taxon>Pseudomonadati</taxon>
        <taxon>Spirochaetota</taxon>
        <taxon>Spirochaetia</taxon>
        <taxon>Leptospirales</taxon>
        <taxon>Leptospiraceae</taxon>
        <taxon>Leptospira</taxon>
    </lineage>
</organism>
<dbReference type="RefSeq" id="WP_375516656.1">
    <property type="nucleotide sequence ID" value="NZ_JBHILI010000001.1"/>
</dbReference>
<accession>A0ABV5BK85</accession>
<feature type="transmembrane region" description="Helical" evidence="3">
    <location>
        <begin position="21"/>
        <end position="41"/>
    </location>
</feature>
<dbReference type="PANTHER" id="PTHR23084:SF263">
    <property type="entry name" value="MORN REPEAT-CONTAINING PROTEIN 1"/>
    <property type="match status" value="1"/>
</dbReference>
<dbReference type="EMBL" id="JBHILJ010000001">
    <property type="protein sequence ID" value="MFB5735725.1"/>
    <property type="molecule type" value="Genomic_DNA"/>
</dbReference>
<proteinExistence type="predicted"/>
<feature type="region of interest" description="Disordered" evidence="2">
    <location>
        <begin position="47"/>
        <end position="109"/>
    </location>
</feature>
<keyword evidence="3" id="KW-0812">Transmembrane</keyword>
<dbReference type="SMART" id="SM00698">
    <property type="entry name" value="MORN"/>
    <property type="match status" value="2"/>
</dbReference>
<comment type="caution">
    <text evidence="4">The sequence shown here is derived from an EMBL/GenBank/DDBJ whole genome shotgun (WGS) entry which is preliminary data.</text>
</comment>
<keyword evidence="3" id="KW-0472">Membrane</keyword>
<dbReference type="InterPro" id="IPR003409">
    <property type="entry name" value="MORN"/>
</dbReference>